<accession>A0A643F7N7</accession>
<dbReference type="GO" id="GO:0015627">
    <property type="term" value="C:type II protein secretion system complex"/>
    <property type="evidence" value="ECO:0007669"/>
    <property type="project" value="InterPro"/>
</dbReference>
<gene>
    <name evidence="2" type="ORF">F7Q92_20180</name>
</gene>
<evidence type="ECO:0000313" key="3">
    <source>
        <dbReference type="Proteomes" id="UP000430120"/>
    </source>
</evidence>
<sequence length="60" mass="6729">MARLGVSGSVYSDDPASRFVIVRGEVVHEGATLAPELVLEQIRPHELVLRYKGQRMRQPL</sequence>
<dbReference type="Proteomes" id="UP000430120">
    <property type="component" value="Unassembled WGS sequence"/>
</dbReference>
<dbReference type="EMBL" id="VZPB01000083">
    <property type="protein sequence ID" value="KAB0573955.1"/>
    <property type="molecule type" value="Genomic_DNA"/>
</dbReference>
<reference evidence="2 3" key="1">
    <citation type="submission" date="2019-09" db="EMBL/GenBank/DDBJ databases">
        <title>Draft genome sequences of 48 bacterial type strains from the CCUG.</title>
        <authorList>
            <person name="Tunovic T."/>
            <person name="Pineiro-Iglesias B."/>
            <person name="Unosson C."/>
            <person name="Inganas E."/>
            <person name="Ohlen M."/>
            <person name="Cardew S."/>
            <person name="Jensie-Markopoulos S."/>
            <person name="Salva-Serra F."/>
            <person name="Jaen-Luchoro D."/>
            <person name="Karlsson R."/>
            <person name="Svensson-Stadler L."/>
            <person name="Chun J."/>
            <person name="Moore E."/>
        </authorList>
    </citation>
    <scope>NUCLEOTIDE SEQUENCE [LARGE SCALE GENOMIC DNA]</scope>
    <source>
        <strain evidence="2 3">CCUG 30977</strain>
    </source>
</reference>
<dbReference type="Pfam" id="PF16537">
    <property type="entry name" value="T2SSB"/>
    <property type="match status" value="1"/>
</dbReference>
<organism evidence="2 3">
    <name type="scientific">Ideonella dechloratans</name>
    <dbReference type="NCBI Taxonomy" id="36863"/>
    <lineage>
        <taxon>Bacteria</taxon>
        <taxon>Pseudomonadati</taxon>
        <taxon>Pseudomonadota</taxon>
        <taxon>Betaproteobacteria</taxon>
        <taxon>Burkholderiales</taxon>
        <taxon>Sphaerotilaceae</taxon>
        <taxon>Ideonella</taxon>
    </lineage>
</organism>
<keyword evidence="3" id="KW-1185">Reference proteome</keyword>
<protein>
    <recommendedName>
        <fullName evidence="1">Type II secretion system protein GspB C-terminal domain-containing protein</fullName>
    </recommendedName>
</protein>
<dbReference type="OrthoDB" id="5432325at2"/>
<dbReference type="AlphaFoldDB" id="A0A643F7N7"/>
<evidence type="ECO:0000313" key="2">
    <source>
        <dbReference type="EMBL" id="KAB0573955.1"/>
    </source>
</evidence>
<comment type="caution">
    <text evidence="2">The sequence shown here is derived from an EMBL/GenBank/DDBJ whole genome shotgun (WGS) entry which is preliminary data.</text>
</comment>
<feature type="domain" description="Type II secretion system protein GspB C-terminal" evidence="1">
    <location>
        <begin position="4"/>
        <end position="58"/>
    </location>
</feature>
<evidence type="ECO:0000259" key="1">
    <source>
        <dbReference type="Pfam" id="PF16537"/>
    </source>
</evidence>
<dbReference type="InterPro" id="IPR032389">
    <property type="entry name" value="GspB_C"/>
</dbReference>
<proteinExistence type="predicted"/>
<name>A0A643F7N7_IDEDE</name>